<dbReference type="AlphaFoldDB" id="A0A074LWH1"/>
<evidence type="ECO:0000313" key="2">
    <source>
        <dbReference type="Proteomes" id="UP000027931"/>
    </source>
</evidence>
<accession>A0A074LWH1</accession>
<reference evidence="1 2" key="1">
    <citation type="journal article" date="2013" name="Int. J. Syst. Evol. Microbiol.">
        <title>Tumebacillus flagellatus sp. nov., an alpha-amylase/pullulanase-producing bacterium isolated from cassava wastewater.</title>
        <authorList>
            <person name="Wang Q."/>
            <person name="Xie N."/>
            <person name="Qin Y."/>
            <person name="Shen N."/>
            <person name="Zhu J."/>
            <person name="Mi H."/>
            <person name="Huang R."/>
        </authorList>
    </citation>
    <scope>NUCLEOTIDE SEQUENCE [LARGE SCALE GENOMIC DNA]</scope>
    <source>
        <strain evidence="1 2">GST4</strain>
    </source>
</reference>
<proteinExistence type="predicted"/>
<dbReference type="EMBL" id="JMIR01000002">
    <property type="protein sequence ID" value="KEO84960.1"/>
    <property type="molecule type" value="Genomic_DNA"/>
</dbReference>
<comment type="caution">
    <text evidence="1">The sequence shown here is derived from an EMBL/GenBank/DDBJ whole genome shotgun (WGS) entry which is preliminary data.</text>
</comment>
<gene>
    <name evidence="1" type="ORF">EL26_02880</name>
</gene>
<name>A0A074LWH1_9BACL</name>
<evidence type="ECO:0000313" key="1">
    <source>
        <dbReference type="EMBL" id="KEO84960.1"/>
    </source>
</evidence>
<dbReference type="STRING" id="1157490.EL26_02880"/>
<dbReference type="Proteomes" id="UP000027931">
    <property type="component" value="Unassembled WGS sequence"/>
</dbReference>
<organism evidence="1 2">
    <name type="scientific">Tumebacillus flagellatus</name>
    <dbReference type="NCBI Taxonomy" id="1157490"/>
    <lineage>
        <taxon>Bacteria</taxon>
        <taxon>Bacillati</taxon>
        <taxon>Bacillota</taxon>
        <taxon>Bacilli</taxon>
        <taxon>Bacillales</taxon>
        <taxon>Alicyclobacillaceae</taxon>
        <taxon>Tumebacillus</taxon>
    </lineage>
</organism>
<dbReference type="REBASE" id="98306">
    <property type="entry name" value="TflGST4ORF2885P"/>
</dbReference>
<protein>
    <submittedName>
        <fullName evidence="1">Uncharacterized protein</fullName>
    </submittedName>
</protein>
<dbReference type="eggNOG" id="ENOG503394B">
    <property type="taxonomic scope" value="Bacteria"/>
</dbReference>
<keyword evidence="2" id="KW-1185">Reference proteome</keyword>
<sequence>MNLTELFESFTQGFPKRKFSAGLLMAFIDLYLELGIPSKGLSSFEELLGVFPRQTTTAAGKQANTLIVEREDGNTISLRPFYNAAERFFRAEHKRFDYPSCAPHATQAWGDYRHWLDALATFSEEELQTLRGMIADFVLTELKSQAFEPSSVKREAPLFQLFLEGFDFSAKTKKGEPTGAAYQGTVFGFLRADNPHLQIEIDKVRTGSKRLQRVGDIDGWDGARLALSAEVKQYVLEADDVPDIAAFANEIGRRGGLGVVVALGFGEGARSLLEELGVKPLDLSDMLRIVELWDPLKQRTAISSLVYYARHVEKNSSLAERIEAFLETIEQQT</sequence>